<reference evidence="2 3" key="1">
    <citation type="submission" date="2010-08" db="EMBL/GenBank/DDBJ databases">
        <authorList>
            <person name="Weinstock G."/>
            <person name="Sodergren E."/>
            <person name="Clifton S."/>
            <person name="Fulton L."/>
            <person name="Fulton B."/>
            <person name="Courtney L."/>
            <person name="Fronick C."/>
            <person name="Harrison M."/>
            <person name="Strong C."/>
            <person name="Farmer C."/>
            <person name="Delahaunty K."/>
            <person name="Markovic C."/>
            <person name="Hall O."/>
            <person name="Minx P."/>
            <person name="Tomlinson C."/>
            <person name="Mitreva M."/>
            <person name="Hou S."/>
            <person name="Chen J."/>
            <person name="Wollam A."/>
            <person name="Pepin K.H."/>
            <person name="Johnson M."/>
            <person name="Bhonagiri V."/>
            <person name="Zhang X."/>
            <person name="Suruliraj S."/>
            <person name="Warren W."/>
            <person name="Chinwalla A."/>
            <person name="Mardis E.R."/>
            <person name="Wilson R.K."/>
        </authorList>
    </citation>
    <scope>NUCLEOTIDE SEQUENCE [LARGE SCALE GENOMIC DNA]</scope>
    <source>
        <strain evidence="2 3">F0359</strain>
    </source>
</reference>
<dbReference type="HOGENOM" id="CLU_1308929_0_0_9"/>
<name>E2ZBY5_9FIRM</name>
<evidence type="ECO:0000313" key="3">
    <source>
        <dbReference type="Proteomes" id="UP000003195"/>
    </source>
</evidence>
<dbReference type="EMBL" id="AECS01000037">
    <property type="protein sequence ID" value="EFQ03972.1"/>
    <property type="molecule type" value="Genomic_DNA"/>
</dbReference>
<keyword evidence="1" id="KW-1133">Transmembrane helix</keyword>
<dbReference type="Proteomes" id="UP000003195">
    <property type="component" value="Unassembled WGS sequence"/>
</dbReference>
<dbReference type="OrthoDB" id="1631820at2"/>
<dbReference type="AlphaFoldDB" id="E2ZBY5"/>
<evidence type="ECO:0000313" key="2">
    <source>
        <dbReference type="EMBL" id="EFQ03972.1"/>
    </source>
</evidence>
<keyword evidence="1" id="KW-0472">Membrane</keyword>
<sequence>MNKKKLIFGGVILVLVLVAAWYFMYFTKTPGYALNQAREAYTKHDVATFKKYVDVESIVGSGYDDFVAVAMESPEIKDNPMNGLASAMFQGMKGQIVPIVSSEIYSSVGKKLEGDLPSAQDKAAAEKVRQESGIDDLTFKDIGSVKENGDSAVVPVTFTSESLNQDFTFEIAMEKKAGNWKAVKVNNFKDFLKLVEKQNDSQNSQEQSGK</sequence>
<proteinExistence type="predicted"/>
<accession>E2ZBY5</accession>
<dbReference type="eggNOG" id="ENOG502ZTCV">
    <property type="taxonomic scope" value="Bacteria"/>
</dbReference>
<feature type="transmembrane region" description="Helical" evidence="1">
    <location>
        <begin position="6"/>
        <end position="26"/>
    </location>
</feature>
<keyword evidence="1" id="KW-0812">Transmembrane</keyword>
<gene>
    <name evidence="2" type="ORF">HMPREF9429_01155</name>
</gene>
<dbReference type="RefSeq" id="WP_006942276.1">
    <property type="nucleotide sequence ID" value="NZ_GL538208.1"/>
</dbReference>
<protein>
    <recommendedName>
        <fullName evidence="4">DUF2939 domain-containing protein</fullName>
    </recommendedName>
</protein>
<organism evidence="2 3">
    <name type="scientific">Megasphaera micronuciformis F0359</name>
    <dbReference type="NCBI Taxonomy" id="706434"/>
    <lineage>
        <taxon>Bacteria</taxon>
        <taxon>Bacillati</taxon>
        <taxon>Bacillota</taxon>
        <taxon>Negativicutes</taxon>
        <taxon>Veillonellales</taxon>
        <taxon>Veillonellaceae</taxon>
        <taxon>Megasphaera</taxon>
    </lineage>
</organism>
<dbReference type="STRING" id="706434.HMPREF9429_01155"/>
<evidence type="ECO:0008006" key="4">
    <source>
        <dbReference type="Google" id="ProtNLM"/>
    </source>
</evidence>
<keyword evidence="3" id="KW-1185">Reference proteome</keyword>
<evidence type="ECO:0000256" key="1">
    <source>
        <dbReference type="SAM" id="Phobius"/>
    </source>
</evidence>
<comment type="caution">
    <text evidence="2">The sequence shown here is derived from an EMBL/GenBank/DDBJ whole genome shotgun (WGS) entry which is preliminary data.</text>
</comment>